<evidence type="ECO:0000256" key="3">
    <source>
        <dbReference type="ARBA" id="ARBA00022989"/>
    </source>
</evidence>
<proteinExistence type="predicted"/>
<protein>
    <submittedName>
        <fullName evidence="9">TonB family protein</fullName>
    </submittedName>
</protein>
<gene>
    <name evidence="9" type="ORF">FHX64_000655</name>
</gene>
<keyword evidence="10" id="KW-1185">Reference proteome</keyword>
<evidence type="ECO:0000259" key="8">
    <source>
        <dbReference type="Pfam" id="PF03544"/>
    </source>
</evidence>
<keyword evidence="3 7" id="KW-1133">Transmembrane helix</keyword>
<name>A0A7W5DP29_9PORP</name>
<evidence type="ECO:0000313" key="9">
    <source>
        <dbReference type="EMBL" id="MBB3186492.1"/>
    </source>
</evidence>
<keyword evidence="5" id="KW-0175">Coiled coil</keyword>
<reference evidence="9 10" key="1">
    <citation type="submission" date="2020-08" db="EMBL/GenBank/DDBJ databases">
        <title>Genomic Encyclopedia of Type Strains, Phase IV (KMG-IV): sequencing the most valuable type-strain genomes for metagenomic binning, comparative biology and taxonomic classification.</title>
        <authorList>
            <person name="Goeker M."/>
        </authorList>
    </citation>
    <scope>NUCLEOTIDE SEQUENCE [LARGE SCALE GENOMIC DNA]</scope>
    <source>
        <strain evidence="9 10">DSM 27471</strain>
    </source>
</reference>
<dbReference type="GO" id="GO:0016020">
    <property type="term" value="C:membrane"/>
    <property type="evidence" value="ECO:0007669"/>
    <property type="project" value="UniProtKB-SubCell"/>
</dbReference>
<dbReference type="Proteomes" id="UP000544222">
    <property type="component" value="Unassembled WGS sequence"/>
</dbReference>
<sequence>MKKSKFYGIIGTTAFAIVVFLLFLLVKLPFTQSSYSEPIYINLGDANDGVGVSVPSPDMSAIPTKSEKQASSVSTHQNVLTQVENSPVSMPETKKKKIKTEISQKENIEKKNDQKLAEEAFQKAQLAKQESEKQAINRARKLGSVFGTDQGHGGGSGQGNAVQGNPLGVIGGNGVSVSVSGRSPLYIPSPSYQSNDEGVVTVHVMVDQNGNVSNAYIGASTTTNQTLRNAALEAARKSKFSKGNHDAIGTIIYHFILK</sequence>
<comment type="caution">
    <text evidence="9">The sequence shown here is derived from an EMBL/GenBank/DDBJ whole genome shotgun (WGS) entry which is preliminary data.</text>
</comment>
<organism evidence="9 10">
    <name type="scientific">Microbacter margulisiae</name>
    <dbReference type="NCBI Taxonomy" id="1350067"/>
    <lineage>
        <taxon>Bacteria</taxon>
        <taxon>Pseudomonadati</taxon>
        <taxon>Bacteroidota</taxon>
        <taxon>Bacteroidia</taxon>
        <taxon>Bacteroidales</taxon>
        <taxon>Porphyromonadaceae</taxon>
        <taxon>Microbacter</taxon>
    </lineage>
</organism>
<evidence type="ECO:0000256" key="6">
    <source>
        <dbReference type="SAM" id="MobiDB-lite"/>
    </source>
</evidence>
<accession>A0A7W5DP29</accession>
<evidence type="ECO:0000256" key="5">
    <source>
        <dbReference type="SAM" id="Coils"/>
    </source>
</evidence>
<comment type="subcellular location">
    <subcellularLocation>
        <location evidence="1">Membrane</location>
        <topology evidence="1">Single-pass membrane protein</topology>
    </subcellularLocation>
</comment>
<feature type="domain" description="TonB C-terminal" evidence="8">
    <location>
        <begin position="193"/>
        <end position="244"/>
    </location>
</feature>
<dbReference type="InterPro" id="IPR006260">
    <property type="entry name" value="TonB/TolA_C"/>
</dbReference>
<evidence type="ECO:0000256" key="7">
    <source>
        <dbReference type="SAM" id="Phobius"/>
    </source>
</evidence>
<dbReference type="NCBIfam" id="TIGR01352">
    <property type="entry name" value="tonB_Cterm"/>
    <property type="match status" value="1"/>
</dbReference>
<feature type="region of interest" description="Disordered" evidence="6">
    <location>
        <begin position="145"/>
        <end position="165"/>
    </location>
</feature>
<evidence type="ECO:0000256" key="4">
    <source>
        <dbReference type="ARBA" id="ARBA00023136"/>
    </source>
</evidence>
<evidence type="ECO:0000256" key="2">
    <source>
        <dbReference type="ARBA" id="ARBA00022692"/>
    </source>
</evidence>
<dbReference type="InterPro" id="IPR037682">
    <property type="entry name" value="TonB_C"/>
</dbReference>
<dbReference type="RefSeq" id="WP_183412383.1">
    <property type="nucleotide sequence ID" value="NZ_JACHYB010000001.1"/>
</dbReference>
<dbReference type="GO" id="GO:0055085">
    <property type="term" value="P:transmembrane transport"/>
    <property type="evidence" value="ECO:0007669"/>
    <property type="project" value="InterPro"/>
</dbReference>
<feature type="coiled-coil region" evidence="5">
    <location>
        <begin position="98"/>
        <end position="134"/>
    </location>
</feature>
<evidence type="ECO:0000313" key="10">
    <source>
        <dbReference type="Proteomes" id="UP000544222"/>
    </source>
</evidence>
<evidence type="ECO:0000256" key="1">
    <source>
        <dbReference type="ARBA" id="ARBA00004167"/>
    </source>
</evidence>
<dbReference type="Gene3D" id="3.30.1150.10">
    <property type="match status" value="1"/>
</dbReference>
<dbReference type="AlphaFoldDB" id="A0A7W5DP29"/>
<keyword evidence="2 7" id="KW-0812">Transmembrane</keyword>
<dbReference type="EMBL" id="JACHYB010000001">
    <property type="protein sequence ID" value="MBB3186492.1"/>
    <property type="molecule type" value="Genomic_DNA"/>
</dbReference>
<feature type="transmembrane region" description="Helical" evidence="7">
    <location>
        <begin position="6"/>
        <end position="26"/>
    </location>
</feature>
<dbReference type="SUPFAM" id="SSF74653">
    <property type="entry name" value="TolA/TonB C-terminal domain"/>
    <property type="match status" value="1"/>
</dbReference>
<dbReference type="Pfam" id="PF03544">
    <property type="entry name" value="TonB_C"/>
    <property type="match status" value="1"/>
</dbReference>
<keyword evidence="4 7" id="KW-0472">Membrane</keyword>